<comment type="caution">
    <text evidence="1">The sequence shown here is derived from an EMBL/GenBank/DDBJ whole genome shotgun (WGS) entry which is preliminary data.</text>
</comment>
<accession>A0A0F9YU56</accession>
<dbReference type="VEuPathDB" id="MicrosporidiaDB:AAJ76_800038561"/>
<dbReference type="Proteomes" id="UP000034350">
    <property type="component" value="Unassembled WGS sequence"/>
</dbReference>
<dbReference type="GeneID" id="36321413"/>
<dbReference type="VEuPathDB" id="MicrosporidiaDB:NCER_100433"/>
<protein>
    <recommendedName>
        <fullName evidence="3">K Homology domain-containing protein</fullName>
    </recommendedName>
</protein>
<sequence length="132" mass="15486">MLNPFRMYVEENEESFINNLSTLYKNIVHKKEKRRILVSKSSNFSDSSVCKGYVDDTSVMLYKYESDKNICILEIPANFYNCFIGKNGVMKIKNEKLFDIQITIFSSSKIIVEGKGRKEFSKYVLDKIYNYI</sequence>
<evidence type="ECO:0000313" key="2">
    <source>
        <dbReference type="Proteomes" id="UP000034350"/>
    </source>
</evidence>
<organism evidence="1 2">
    <name type="scientific">Vairimorpha ceranae</name>
    <dbReference type="NCBI Taxonomy" id="40302"/>
    <lineage>
        <taxon>Eukaryota</taxon>
        <taxon>Fungi</taxon>
        <taxon>Fungi incertae sedis</taxon>
        <taxon>Microsporidia</taxon>
        <taxon>Nosematidae</taxon>
        <taxon>Vairimorpha</taxon>
    </lineage>
</organism>
<name>A0A0F9YU56_9MICR</name>
<evidence type="ECO:0008006" key="3">
    <source>
        <dbReference type="Google" id="ProtNLM"/>
    </source>
</evidence>
<reference evidence="1 2" key="1">
    <citation type="journal article" date="2015" name="Environ. Microbiol.">
        <title>Genome analyses suggest the presence of polyploidy and recent human-driven expansions in eight global populations of the honeybee pathogen Nosema ceranae.</title>
        <authorList>
            <person name="Pelin A."/>
            <person name="Selman M."/>
            <person name="Aris-Brosou S."/>
            <person name="Farinelli L."/>
            <person name="Corradi N."/>
        </authorList>
    </citation>
    <scope>NUCLEOTIDE SEQUENCE [LARGE SCALE GENOMIC DNA]</scope>
    <source>
        <strain evidence="1 2">PA08 1199</strain>
    </source>
</reference>
<evidence type="ECO:0000313" key="1">
    <source>
        <dbReference type="EMBL" id="KKO75992.1"/>
    </source>
</evidence>
<dbReference type="EMBL" id="JPQZ01000008">
    <property type="protein sequence ID" value="KKO75992.1"/>
    <property type="molecule type" value="Genomic_DNA"/>
</dbReference>
<dbReference type="AlphaFoldDB" id="A0A0F9YU56"/>
<keyword evidence="2" id="KW-1185">Reference proteome</keyword>
<dbReference type="RefSeq" id="XP_024331734.1">
    <property type="nucleotide sequence ID" value="XM_024476460.1"/>
</dbReference>
<proteinExistence type="predicted"/>
<gene>
    <name evidence="1" type="ORF">AAJ76_800038561</name>
</gene>